<dbReference type="SMART" id="SM01225">
    <property type="entry name" value="G8"/>
    <property type="match status" value="1"/>
</dbReference>
<name>A0A8T1SYS5_CHESE</name>
<dbReference type="PANTHER" id="PTHR46769:SF1">
    <property type="entry name" value="FIBROCYSTIN"/>
    <property type="match status" value="1"/>
</dbReference>
<comment type="caution">
    <text evidence="3">The sequence shown here is derived from an EMBL/GenBank/DDBJ whole genome shotgun (WGS) entry which is preliminary data.</text>
</comment>
<feature type="domain" description="G8" evidence="2">
    <location>
        <begin position="62"/>
        <end position="137"/>
    </location>
</feature>
<sequence length="137" mass="15078">ERDEVLIYNSSCNITMETEAEMECEGANQPITAKITEIRKNWGQNTQRHFPLQFCGRWSKNSSWLDGHLPQDGANVTVERGQTLLLDTTTAILNLLHVKGGKLLLAGPGPIEIHAHYILVSDGGEFQVGSPGKPLRG</sequence>
<keyword evidence="1" id="KW-0732">Signal</keyword>
<dbReference type="AlphaFoldDB" id="A0A8T1SYS5"/>
<evidence type="ECO:0000313" key="4">
    <source>
        <dbReference type="Proteomes" id="UP000765507"/>
    </source>
</evidence>
<dbReference type="Pfam" id="PF10162">
    <property type="entry name" value="G8"/>
    <property type="match status" value="1"/>
</dbReference>
<dbReference type="OrthoDB" id="120976at2759"/>
<evidence type="ECO:0000256" key="1">
    <source>
        <dbReference type="ARBA" id="ARBA00022729"/>
    </source>
</evidence>
<protein>
    <submittedName>
        <fullName evidence="3">Polycystic kidney and hepatic disease 1 (Autosomal recessive)</fullName>
    </submittedName>
</protein>
<feature type="non-terminal residue" evidence="3">
    <location>
        <position position="1"/>
    </location>
</feature>
<feature type="non-terminal residue" evidence="3">
    <location>
        <position position="137"/>
    </location>
</feature>
<keyword evidence="4" id="KW-1185">Reference proteome</keyword>
<gene>
    <name evidence="3" type="ORF">G0U57_017763</name>
</gene>
<dbReference type="PANTHER" id="PTHR46769">
    <property type="entry name" value="POLYCYSTIC KIDNEY AND HEPATIC DISEASE 1 (AUTOSOMAL RECESSIVE)-LIKE 1"/>
    <property type="match status" value="1"/>
</dbReference>
<dbReference type="InterPro" id="IPR052387">
    <property type="entry name" value="Fibrocystin"/>
</dbReference>
<evidence type="ECO:0000313" key="3">
    <source>
        <dbReference type="EMBL" id="KAG6934161.1"/>
    </source>
</evidence>
<dbReference type="EMBL" id="JAHGAV010000061">
    <property type="protein sequence ID" value="KAG6934161.1"/>
    <property type="molecule type" value="Genomic_DNA"/>
</dbReference>
<reference evidence="3 4" key="1">
    <citation type="journal article" date="2020" name="G3 (Bethesda)">
        <title>Draft Genome of the Common Snapping Turtle, Chelydra serpentina, a Model for Phenotypic Plasticity in Reptiles.</title>
        <authorList>
            <person name="Das D."/>
            <person name="Singh S.K."/>
            <person name="Bierstedt J."/>
            <person name="Erickson A."/>
            <person name="Galli G.L.J."/>
            <person name="Crossley D.A. 2nd"/>
            <person name="Rhen T."/>
        </authorList>
    </citation>
    <scope>NUCLEOTIDE SEQUENCE [LARGE SCALE GENOMIC DNA]</scope>
    <source>
        <strain evidence="3">KW</strain>
    </source>
</reference>
<dbReference type="InterPro" id="IPR019316">
    <property type="entry name" value="G8_domain"/>
</dbReference>
<organism evidence="3 4">
    <name type="scientific">Chelydra serpentina</name>
    <name type="common">Snapping turtle</name>
    <name type="synonym">Testudo serpentina</name>
    <dbReference type="NCBI Taxonomy" id="8475"/>
    <lineage>
        <taxon>Eukaryota</taxon>
        <taxon>Metazoa</taxon>
        <taxon>Chordata</taxon>
        <taxon>Craniata</taxon>
        <taxon>Vertebrata</taxon>
        <taxon>Euteleostomi</taxon>
        <taxon>Archelosauria</taxon>
        <taxon>Testudinata</taxon>
        <taxon>Testudines</taxon>
        <taxon>Cryptodira</taxon>
        <taxon>Durocryptodira</taxon>
        <taxon>Americhelydia</taxon>
        <taxon>Chelydroidea</taxon>
        <taxon>Chelydridae</taxon>
        <taxon>Chelydra</taxon>
    </lineage>
</organism>
<dbReference type="Proteomes" id="UP000765507">
    <property type="component" value="Unassembled WGS sequence"/>
</dbReference>
<proteinExistence type="predicted"/>
<accession>A0A8T1SYS5</accession>
<dbReference type="PROSITE" id="PS51484">
    <property type="entry name" value="G8"/>
    <property type="match status" value="1"/>
</dbReference>
<evidence type="ECO:0000259" key="2">
    <source>
        <dbReference type="PROSITE" id="PS51484"/>
    </source>
</evidence>